<evidence type="ECO:0000256" key="2">
    <source>
        <dbReference type="ARBA" id="ARBA00023315"/>
    </source>
</evidence>
<proteinExistence type="predicted"/>
<dbReference type="InterPro" id="IPR016181">
    <property type="entry name" value="Acyl_CoA_acyltransferase"/>
</dbReference>
<dbReference type="GO" id="GO:0016747">
    <property type="term" value="F:acyltransferase activity, transferring groups other than amino-acyl groups"/>
    <property type="evidence" value="ECO:0007669"/>
    <property type="project" value="InterPro"/>
</dbReference>
<dbReference type="InterPro" id="IPR050832">
    <property type="entry name" value="Bact_Acetyltransf"/>
</dbReference>
<dbReference type="Gene3D" id="3.40.630.30">
    <property type="match status" value="1"/>
</dbReference>
<dbReference type="CDD" id="cd04301">
    <property type="entry name" value="NAT_SF"/>
    <property type="match status" value="1"/>
</dbReference>
<name>E1SN44_FERBD</name>
<dbReference type="PANTHER" id="PTHR43877:SF2">
    <property type="entry name" value="AMINOALKYLPHOSPHONATE N-ACETYLTRANSFERASE-RELATED"/>
    <property type="match status" value="1"/>
</dbReference>
<dbReference type="HOGENOM" id="CLU_013985_23_0_6"/>
<evidence type="ECO:0000313" key="4">
    <source>
        <dbReference type="EMBL" id="ADN77702.1"/>
    </source>
</evidence>
<keyword evidence="1 4" id="KW-0808">Transferase</keyword>
<feature type="domain" description="N-acetyltransferase" evidence="3">
    <location>
        <begin position="9"/>
        <end position="151"/>
    </location>
</feature>
<dbReference type="OrthoDB" id="5187710at2"/>
<keyword evidence="2" id="KW-0012">Acyltransferase</keyword>
<dbReference type="PROSITE" id="PS51186">
    <property type="entry name" value="GNAT"/>
    <property type="match status" value="1"/>
</dbReference>
<protein>
    <submittedName>
        <fullName evidence="4">GCN5-related N-acetyltransferase</fullName>
    </submittedName>
</protein>
<evidence type="ECO:0000313" key="5">
    <source>
        <dbReference type="Proteomes" id="UP000006683"/>
    </source>
</evidence>
<keyword evidence="5" id="KW-1185">Reference proteome</keyword>
<sequence>MKQPTTEHAGLRRATKSDLPALLALEQACFGHHSYPDFFFRQALDCWGDQLWLAEQNGEVLGYLLMAPGQQQEGWILALAVAEAARGRGLARSLLNQALSEAKRYACLKLTVDPANTAALALYQSLGFDTVDQEPDYFGPGQARLVLAWTP</sequence>
<organism evidence="4 5">
    <name type="scientific">Ferrimonas balearica (strain DSM 9799 / CCM 4581 / KCTC 23876 / PAT)</name>
    <dbReference type="NCBI Taxonomy" id="550540"/>
    <lineage>
        <taxon>Bacteria</taxon>
        <taxon>Pseudomonadati</taxon>
        <taxon>Pseudomonadota</taxon>
        <taxon>Gammaproteobacteria</taxon>
        <taxon>Alteromonadales</taxon>
        <taxon>Ferrimonadaceae</taxon>
        <taxon>Ferrimonas</taxon>
    </lineage>
</organism>
<reference evidence="4 5" key="1">
    <citation type="journal article" date="2010" name="Stand. Genomic Sci.">
        <title>Complete genome sequence of Ferrimonas balearica type strain (PAT).</title>
        <authorList>
            <person name="Nolan M."/>
            <person name="Sikorski J."/>
            <person name="Davenport K."/>
            <person name="Lucas S."/>
            <person name="Glavina Del Rio T."/>
            <person name="Tice H."/>
            <person name="Cheng J."/>
            <person name="Goodwin L."/>
            <person name="Pitluck S."/>
            <person name="Liolios K."/>
            <person name="Ivanova N."/>
            <person name="Mavromatis K."/>
            <person name="Ovchinnikova G."/>
            <person name="Pati A."/>
            <person name="Chen A."/>
            <person name="Palaniappan K."/>
            <person name="Land M."/>
            <person name="Hauser L."/>
            <person name="Chang Y."/>
            <person name="Jeffries C."/>
            <person name="Tapia R."/>
            <person name="Brettin T."/>
            <person name="Detter J."/>
            <person name="Han C."/>
            <person name="Yasawong M."/>
            <person name="Rohde M."/>
            <person name="Tindall B."/>
            <person name="Goker M."/>
            <person name="Woyke T."/>
            <person name="Bristow J."/>
            <person name="Eisen J."/>
            <person name="Markowitz V."/>
            <person name="Hugenholtz P."/>
            <person name="Kyrpides N."/>
            <person name="Klenk H."/>
            <person name="Lapidus A."/>
        </authorList>
    </citation>
    <scope>NUCLEOTIDE SEQUENCE [LARGE SCALE GENOMIC DNA]</scope>
    <source>
        <strain evidence="5">DSM 9799 / CCM 4581 / KCTC 23876 / PAT</strain>
    </source>
</reference>
<accession>E1SN44</accession>
<dbReference type="InterPro" id="IPR000182">
    <property type="entry name" value="GNAT_dom"/>
</dbReference>
<dbReference type="PANTHER" id="PTHR43877">
    <property type="entry name" value="AMINOALKYLPHOSPHONATE N-ACETYLTRANSFERASE-RELATED-RELATED"/>
    <property type="match status" value="1"/>
</dbReference>
<dbReference type="Proteomes" id="UP000006683">
    <property type="component" value="Chromosome"/>
</dbReference>
<evidence type="ECO:0000259" key="3">
    <source>
        <dbReference type="PROSITE" id="PS51186"/>
    </source>
</evidence>
<dbReference type="AlphaFoldDB" id="E1SN44"/>
<dbReference type="STRING" id="550540.Fbal_3505"/>
<gene>
    <name evidence="4" type="ordered locus">Fbal_3505</name>
</gene>
<dbReference type="KEGG" id="fbl:Fbal_3505"/>
<dbReference type="eggNOG" id="COG0456">
    <property type="taxonomic scope" value="Bacteria"/>
</dbReference>
<dbReference type="SUPFAM" id="SSF55729">
    <property type="entry name" value="Acyl-CoA N-acyltransferases (Nat)"/>
    <property type="match status" value="1"/>
</dbReference>
<dbReference type="GeneID" id="67183713"/>
<dbReference type="Pfam" id="PF00583">
    <property type="entry name" value="Acetyltransf_1"/>
    <property type="match status" value="1"/>
</dbReference>
<dbReference type="RefSeq" id="WP_013347008.1">
    <property type="nucleotide sequence ID" value="NC_014541.1"/>
</dbReference>
<dbReference type="EMBL" id="CP002209">
    <property type="protein sequence ID" value="ADN77702.1"/>
    <property type="molecule type" value="Genomic_DNA"/>
</dbReference>
<evidence type="ECO:0000256" key="1">
    <source>
        <dbReference type="ARBA" id="ARBA00022679"/>
    </source>
</evidence>